<dbReference type="GO" id="GO:0005811">
    <property type="term" value="C:lipid droplet"/>
    <property type="evidence" value="ECO:0007669"/>
    <property type="project" value="TreeGrafter"/>
</dbReference>
<evidence type="ECO:0000256" key="9">
    <source>
        <dbReference type="ARBA" id="ARBA00059620"/>
    </source>
</evidence>
<evidence type="ECO:0000256" key="11">
    <source>
        <dbReference type="ARBA" id="ARBA00082544"/>
    </source>
</evidence>
<evidence type="ECO:0000313" key="15">
    <source>
        <dbReference type="Proteomes" id="UP000005408"/>
    </source>
</evidence>
<comment type="similarity">
    <text evidence="2 12">Belongs to the short-chain dehydrogenases/reductases (SDR) family.</text>
</comment>
<evidence type="ECO:0000256" key="8">
    <source>
        <dbReference type="ARBA" id="ARBA00023136"/>
    </source>
</evidence>
<dbReference type="Pfam" id="PF00106">
    <property type="entry name" value="adh_short"/>
    <property type="match status" value="1"/>
</dbReference>
<evidence type="ECO:0000256" key="5">
    <source>
        <dbReference type="ARBA" id="ARBA00022989"/>
    </source>
</evidence>
<keyword evidence="7" id="KW-0443">Lipid metabolism</keyword>
<dbReference type="SUPFAM" id="SSF51735">
    <property type="entry name" value="NAD(P)-binding Rossmann-fold domains"/>
    <property type="match status" value="1"/>
</dbReference>
<dbReference type="AlphaFoldDB" id="A0A8W8NPN0"/>
<dbReference type="OrthoDB" id="10253736at2759"/>
<dbReference type="PRINTS" id="PR00080">
    <property type="entry name" value="SDRFAMILY"/>
</dbReference>
<dbReference type="EnsemblMetazoa" id="G6787.4">
    <property type="protein sequence ID" value="G6787.4:cds"/>
    <property type="gene ID" value="G6787"/>
</dbReference>
<keyword evidence="4" id="KW-0521">NADP</keyword>
<dbReference type="InterPro" id="IPR036291">
    <property type="entry name" value="NAD(P)-bd_dom_sf"/>
</dbReference>
<evidence type="ECO:0000256" key="13">
    <source>
        <dbReference type="SAM" id="Phobius"/>
    </source>
</evidence>
<sequence>MGLTGILSHIARLSVLLVLAIYFYILEIIKVLSPPKKKDVRNEIVLITGAGHGIGREIALEFGRRGARVVIWDINKVTNDATAEEIKRNGGTAYSYVCDLTKTDEIRSVADKVRREIGDPYILVNNAGILTGGELLKVKEAHIRRTFEINTLSHFWTCQEFMPAMMEDNRGHIVTMASMSAKSGTAFLVDYSSSKYAAFGFTEALNEELRTLGKDGIHTTTVCPMFVDTGLVKQPKDKVGNILKPKEVGLATVEGTLTNEEIVYVPRRMKFQMAISAFFPHDMVKYTKKLSGAGIEPQYDPSTYKTD</sequence>
<protein>
    <recommendedName>
        <fullName evidence="10">Short-chain dehydrogenase/reductase 3</fullName>
    </recommendedName>
    <alternativeName>
        <fullName evidence="11">Retinal short-chain dehydrogenase/reductase 1</fullName>
    </alternativeName>
</protein>
<keyword evidence="15" id="KW-1185">Reference proteome</keyword>
<evidence type="ECO:0000256" key="7">
    <source>
        <dbReference type="ARBA" id="ARBA00023098"/>
    </source>
</evidence>
<comment type="function">
    <text evidence="9">Catalyzes the reduction of all-trans-retinal to all-trans-retinol in the presence of NADPH.</text>
</comment>
<dbReference type="GO" id="GO:0052650">
    <property type="term" value="F:all-trans-retinol dehydrogenase (NADP+) activity"/>
    <property type="evidence" value="ECO:0007669"/>
    <property type="project" value="UniProtKB-ARBA"/>
</dbReference>
<dbReference type="FunFam" id="3.40.50.720:FF:000131">
    <property type="entry name" value="Short-chain dehydrogenase/reductase 3"/>
    <property type="match status" value="1"/>
</dbReference>
<dbReference type="Gene3D" id="3.40.50.720">
    <property type="entry name" value="NAD(P)-binding Rossmann-like Domain"/>
    <property type="match status" value="1"/>
</dbReference>
<accession>A0A8W8NPN0</accession>
<keyword evidence="8 13" id="KW-0472">Membrane</keyword>
<dbReference type="InterPro" id="IPR002347">
    <property type="entry name" value="SDR_fam"/>
</dbReference>
<feature type="transmembrane region" description="Helical" evidence="13">
    <location>
        <begin position="6"/>
        <end position="26"/>
    </location>
</feature>
<evidence type="ECO:0000313" key="14">
    <source>
        <dbReference type="EnsemblMetazoa" id="G6787.3:cds"/>
    </source>
</evidence>
<evidence type="ECO:0000256" key="1">
    <source>
        <dbReference type="ARBA" id="ARBA00004141"/>
    </source>
</evidence>
<evidence type="ECO:0000256" key="2">
    <source>
        <dbReference type="ARBA" id="ARBA00006484"/>
    </source>
</evidence>
<proteinExistence type="inferred from homology"/>
<evidence type="ECO:0000256" key="4">
    <source>
        <dbReference type="ARBA" id="ARBA00022857"/>
    </source>
</evidence>
<dbReference type="OMA" id="RWTAYEF"/>
<dbReference type="GO" id="GO:0016020">
    <property type="term" value="C:membrane"/>
    <property type="evidence" value="ECO:0007669"/>
    <property type="project" value="UniProtKB-SubCell"/>
</dbReference>
<evidence type="ECO:0000256" key="10">
    <source>
        <dbReference type="ARBA" id="ARBA00068717"/>
    </source>
</evidence>
<dbReference type="Proteomes" id="UP000005408">
    <property type="component" value="Unassembled WGS sequence"/>
</dbReference>
<keyword evidence="5 13" id="KW-1133">Transmembrane helix</keyword>
<keyword evidence="3 13" id="KW-0812">Transmembrane</keyword>
<evidence type="ECO:0000256" key="12">
    <source>
        <dbReference type="RuleBase" id="RU000363"/>
    </source>
</evidence>
<name>A0A8W8NPN0_MAGGI</name>
<evidence type="ECO:0000256" key="6">
    <source>
        <dbReference type="ARBA" id="ARBA00023002"/>
    </source>
</evidence>
<dbReference type="PANTHER" id="PTHR24322:SF752">
    <property type="entry name" value="ESTRADIOL 17-BETA-DEHYDROGENASE 11-LIKE"/>
    <property type="match status" value="1"/>
</dbReference>
<evidence type="ECO:0000256" key="3">
    <source>
        <dbReference type="ARBA" id="ARBA00022692"/>
    </source>
</evidence>
<reference evidence="14" key="1">
    <citation type="submission" date="2022-08" db="UniProtKB">
        <authorList>
            <consortium name="EnsemblMetazoa"/>
        </authorList>
    </citation>
    <scope>IDENTIFICATION</scope>
    <source>
        <strain evidence="14">05x7-T-G4-1.051#20</strain>
    </source>
</reference>
<dbReference type="PRINTS" id="PR00081">
    <property type="entry name" value="GDHRDH"/>
</dbReference>
<keyword evidence="6" id="KW-0560">Oxidoreductase</keyword>
<dbReference type="CDD" id="cd05339">
    <property type="entry name" value="17beta-HSDXI-like_SDR_c"/>
    <property type="match status" value="1"/>
</dbReference>
<dbReference type="EnsemblMetazoa" id="G6787.3">
    <property type="protein sequence ID" value="G6787.3:cds"/>
    <property type="gene ID" value="G6787"/>
</dbReference>
<organism evidence="14 15">
    <name type="scientific">Magallana gigas</name>
    <name type="common">Pacific oyster</name>
    <name type="synonym">Crassostrea gigas</name>
    <dbReference type="NCBI Taxonomy" id="29159"/>
    <lineage>
        <taxon>Eukaryota</taxon>
        <taxon>Metazoa</taxon>
        <taxon>Spiralia</taxon>
        <taxon>Lophotrochozoa</taxon>
        <taxon>Mollusca</taxon>
        <taxon>Bivalvia</taxon>
        <taxon>Autobranchia</taxon>
        <taxon>Pteriomorphia</taxon>
        <taxon>Ostreida</taxon>
        <taxon>Ostreoidea</taxon>
        <taxon>Ostreidae</taxon>
        <taxon>Magallana</taxon>
    </lineage>
</organism>
<comment type="subcellular location">
    <subcellularLocation>
        <location evidence="1">Membrane</location>
        <topology evidence="1">Multi-pass membrane protein</topology>
    </subcellularLocation>
</comment>
<dbReference type="PANTHER" id="PTHR24322">
    <property type="entry name" value="PKSB"/>
    <property type="match status" value="1"/>
</dbReference>